<reference evidence="3 4" key="1">
    <citation type="submission" date="2018-07" db="EMBL/GenBank/DDBJ databases">
        <title>Complete genome sequence of soil actinomycete Streptomyces cavourensis tj430.</title>
        <authorList>
            <person name="Wang P."/>
            <person name="Huang Y."/>
        </authorList>
    </citation>
    <scope>NUCLEOTIDE SEQUENCE [LARGE SCALE GENOMIC DNA]</scope>
    <source>
        <strain evidence="3 4">TJ430</strain>
    </source>
</reference>
<dbReference type="Pfam" id="PF13560">
    <property type="entry name" value="HTH_31"/>
    <property type="match status" value="1"/>
</dbReference>
<feature type="compositionally biased region" description="Low complexity" evidence="1">
    <location>
        <begin position="231"/>
        <end position="259"/>
    </location>
</feature>
<sequence length="491" mass="50795">MATPEAEHFAALLKELKGRSGRSYGVLAGRLHVSTSTLHRYCNGDAVPNEYAPVERFARLCGASGDELVEVHRRWIVADAARRRPPGATVSGRGTEAVAPKPAPEPAAPETVAPVPAAEPEPEIGPAPVPVPGNGPAPTSVPETEPESAPAALVTGPPPPAGDRDARPARWSRLSRRTRVLIAAAGVAALLVPTAVVAADLAGSRSGDAAAAPERGAPARDAPLAPPPRTPATSPSSPSPSASPATPSPTSGTPSAGPSGKAGGPAGSGSGSVGEGAESSGTGLGAPPAVTISSYNWDEPCGQFYLLDRGPKGVSPPPPPQDRRAWAESYGGVDAGNMLLQLTVQGTSREAVVLKGLYVRVLSRKAPLPWSAYLMGNGCGSGIAPQTFASDLDTRHPIITPVPGTQGDRTIPARPFPFKVTSEDVEVFNLDMKAVGYDVTWYLELKWSSGGREGMLRIDDHGKPFRTSGMRGRPAYTYGNDEVKWEPYEGG</sequence>
<name>A0AAD0Q525_9ACTN</name>
<dbReference type="InterPro" id="IPR001387">
    <property type="entry name" value="Cro/C1-type_HTH"/>
</dbReference>
<keyword evidence="2" id="KW-1133">Transmembrane helix</keyword>
<feature type="region of interest" description="Disordered" evidence="1">
    <location>
        <begin position="83"/>
        <end position="169"/>
    </location>
</feature>
<feature type="compositionally biased region" description="Gly residues" evidence="1">
    <location>
        <begin position="260"/>
        <end position="274"/>
    </location>
</feature>
<keyword evidence="2" id="KW-0472">Membrane</keyword>
<feature type="compositionally biased region" description="Pro residues" evidence="1">
    <location>
        <begin position="117"/>
        <end position="135"/>
    </location>
</feature>
<feature type="transmembrane region" description="Helical" evidence="2">
    <location>
        <begin position="180"/>
        <end position="199"/>
    </location>
</feature>
<dbReference type="CDD" id="cd00093">
    <property type="entry name" value="HTH_XRE"/>
    <property type="match status" value="1"/>
</dbReference>
<accession>A0AAD0Q525</accession>
<evidence type="ECO:0000313" key="4">
    <source>
        <dbReference type="Proteomes" id="UP000253779"/>
    </source>
</evidence>
<dbReference type="InterPro" id="IPR010982">
    <property type="entry name" value="Lambda_DNA-bd_dom_sf"/>
</dbReference>
<evidence type="ECO:0000256" key="1">
    <source>
        <dbReference type="SAM" id="MobiDB-lite"/>
    </source>
</evidence>
<dbReference type="EMBL" id="CP030930">
    <property type="protein sequence ID" value="AXI72235.1"/>
    <property type="molecule type" value="Genomic_DNA"/>
</dbReference>
<dbReference type="AlphaFoldDB" id="A0AAD0Q525"/>
<evidence type="ECO:0000313" key="3">
    <source>
        <dbReference type="EMBL" id="AXI72235.1"/>
    </source>
</evidence>
<dbReference type="GO" id="GO:0003677">
    <property type="term" value="F:DNA binding"/>
    <property type="evidence" value="ECO:0007669"/>
    <property type="project" value="InterPro"/>
</dbReference>
<dbReference type="RefSeq" id="WP_114931646.1">
    <property type="nucleotide sequence ID" value="NZ_CP030930.1"/>
</dbReference>
<feature type="compositionally biased region" description="Low complexity" evidence="1">
    <location>
        <begin position="206"/>
        <end position="223"/>
    </location>
</feature>
<keyword evidence="2" id="KW-0812">Transmembrane</keyword>
<organism evidence="3 4">
    <name type="scientific">Streptomyces cavourensis</name>
    <dbReference type="NCBI Taxonomy" id="67258"/>
    <lineage>
        <taxon>Bacteria</taxon>
        <taxon>Bacillati</taxon>
        <taxon>Actinomycetota</taxon>
        <taxon>Actinomycetes</taxon>
        <taxon>Kitasatosporales</taxon>
        <taxon>Streptomycetaceae</taxon>
        <taxon>Streptomyces</taxon>
    </lineage>
</organism>
<dbReference type="SUPFAM" id="SSF47413">
    <property type="entry name" value="lambda repressor-like DNA-binding domains"/>
    <property type="match status" value="1"/>
</dbReference>
<feature type="region of interest" description="Disordered" evidence="1">
    <location>
        <begin position="206"/>
        <end position="285"/>
    </location>
</feature>
<dbReference type="Proteomes" id="UP000253779">
    <property type="component" value="Chromosome"/>
</dbReference>
<proteinExistence type="predicted"/>
<gene>
    <name evidence="3" type="ORF">DTW94_13830</name>
</gene>
<protein>
    <submittedName>
        <fullName evidence="3">Transcriptional regulator</fullName>
    </submittedName>
</protein>
<evidence type="ECO:0000256" key="2">
    <source>
        <dbReference type="SAM" id="Phobius"/>
    </source>
</evidence>